<accession>A0A1I5HA99</accession>
<dbReference type="Gene3D" id="3.40.50.300">
    <property type="entry name" value="P-loop containing nucleotide triphosphate hydrolases"/>
    <property type="match status" value="1"/>
</dbReference>
<keyword evidence="3" id="KW-0067">ATP-binding</keyword>
<feature type="domain" description="ATPase" evidence="1">
    <location>
        <begin position="4"/>
        <end position="201"/>
    </location>
</feature>
<comment type="caution">
    <text evidence="3">The sequence shown here is derived from an EMBL/GenBank/DDBJ whole genome shotgun (WGS) entry which is preliminary data.</text>
</comment>
<dbReference type="GO" id="GO:0005524">
    <property type="term" value="F:ATP binding"/>
    <property type="evidence" value="ECO:0007669"/>
    <property type="project" value="UniProtKB-KW"/>
</dbReference>
<keyword evidence="3" id="KW-0547">Nucleotide-binding</keyword>
<dbReference type="PANTHER" id="PTHR34704:SF1">
    <property type="entry name" value="ATPASE"/>
    <property type="match status" value="1"/>
</dbReference>
<gene>
    <name evidence="3" type="ORF">H0N91_01730</name>
</gene>
<evidence type="ECO:0000313" key="4">
    <source>
        <dbReference type="Proteomes" id="UP000586254"/>
    </source>
</evidence>
<dbReference type="Proteomes" id="UP000586254">
    <property type="component" value="Unassembled WGS sequence"/>
</dbReference>
<dbReference type="EMBL" id="JACCKS010000002">
    <property type="protein sequence ID" value="NZA36889.1"/>
    <property type="molecule type" value="Genomic_DNA"/>
</dbReference>
<name>A0A1I5HA99_9FIRM</name>
<dbReference type="RefSeq" id="WP_090411294.1">
    <property type="nucleotide sequence ID" value="NZ_CAJKZB010000005.1"/>
</dbReference>
<proteinExistence type="predicted"/>
<reference evidence="3 4" key="1">
    <citation type="submission" date="2020-07" db="EMBL/GenBank/DDBJ databases">
        <title>Organ Donor 1.</title>
        <authorList>
            <person name="Marsh A.J."/>
            <person name="Azcarate-Peril M.A."/>
        </authorList>
    </citation>
    <scope>NUCLEOTIDE SEQUENCE [LARGE SCALE GENOMIC DNA]</scope>
    <source>
        <strain evidence="3 4">AMC0717</strain>
    </source>
</reference>
<dbReference type="InterPro" id="IPR027417">
    <property type="entry name" value="P-loop_NTPase"/>
</dbReference>
<protein>
    <submittedName>
        <fullName evidence="3">ATP-binding protein</fullName>
    </submittedName>
</protein>
<dbReference type="Pfam" id="PF03008">
    <property type="entry name" value="DUF234"/>
    <property type="match status" value="1"/>
</dbReference>
<sequence>MRPFIGRKQELQLLENAYTSKNAFVMVNGRRRVGKTALVRHFLKGKRALYFTAKEEVDVLSRRRFLKTFAEYCGETLSSSAKLPDWKEIFKAFAERVETSRKVLVIDNVAYLMLADPSFARALKYAWERYFKQASVMLIVVMPNNSLLVNLESKSNTLIGCVTTQLKLKPISFVEMIKDYPHQDFNQLMTLYAIAGGVPKYWEFFAACEKTIDYMGVVREDMLDQNSLLYEEPMNLIERDVWEPSYYNAVLKAVADNYHRPADIARYLEMKPGAVNHCLSNLAVLGYLEARVPITEKKAGPSNRKVQYYFSDPFMDFWYTFIFENKEHLEAGQELQIFEAIKRAFPGYIQFWFKTACKEIFAAACKQGGIPFKIDRIGTFWNKNEETVDIVAVDEQRKRIFLGDCLYSNKPYTMEAYDDFVENCSDIREFKVFKDYDWTHGVFTANPFDPALMDYAMITSDVYLFNGITVYSRK</sequence>
<evidence type="ECO:0000259" key="1">
    <source>
        <dbReference type="Pfam" id="PF01637"/>
    </source>
</evidence>
<dbReference type="InterPro" id="IPR011579">
    <property type="entry name" value="ATPase_dom"/>
</dbReference>
<dbReference type="Pfam" id="PF01637">
    <property type="entry name" value="ATPase_2"/>
    <property type="match status" value="1"/>
</dbReference>
<evidence type="ECO:0000313" key="3">
    <source>
        <dbReference type="EMBL" id="NZA36889.1"/>
    </source>
</evidence>
<dbReference type="AlphaFoldDB" id="A0A1I5HA99"/>
<dbReference type="InterPro" id="IPR004256">
    <property type="entry name" value="DUF234"/>
</dbReference>
<evidence type="ECO:0000259" key="2">
    <source>
        <dbReference type="Pfam" id="PF03008"/>
    </source>
</evidence>
<feature type="domain" description="DUF234" evidence="2">
    <location>
        <begin position="318"/>
        <end position="409"/>
    </location>
</feature>
<dbReference type="PANTHER" id="PTHR34704">
    <property type="entry name" value="ATPASE"/>
    <property type="match status" value="1"/>
</dbReference>
<dbReference type="SUPFAM" id="SSF52540">
    <property type="entry name" value="P-loop containing nucleoside triphosphate hydrolases"/>
    <property type="match status" value="1"/>
</dbReference>
<organism evidence="3 4">
    <name type="scientific">Eubacterium callanderi</name>
    <dbReference type="NCBI Taxonomy" id="53442"/>
    <lineage>
        <taxon>Bacteria</taxon>
        <taxon>Bacillati</taxon>
        <taxon>Bacillota</taxon>
        <taxon>Clostridia</taxon>
        <taxon>Eubacteriales</taxon>
        <taxon>Eubacteriaceae</taxon>
        <taxon>Eubacterium</taxon>
    </lineage>
</organism>